<organism evidence="8 9">
    <name type="scientific">Spirosoma radiotolerans</name>
    <dbReference type="NCBI Taxonomy" id="1379870"/>
    <lineage>
        <taxon>Bacteria</taxon>
        <taxon>Pseudomonadati</taxon>
        <taxon>Bacteroidota</taxon>
        <taxon>Cytophagia</taxon>
        <taxon>Cytophagales</taxon>
        <taxon>Cytophagaceae</taxon>
        <taxon>Spirosoma</taxon>
    </lineage>
</organism>
<evidence type="ECO:0000313" key="8">
    <source>
        <dbReference type="EMBL" id="AKD57749.1"/>
    </source>
</evidence>
<evidence type="ECO:0000256" key="4">
    <source>
        <dbReference type="ARBA" id="ARBA00022729"/>
    </source>
</evidence>
<proteinExistence type="inferred from homology"/>
<accession>A0A0E4A058</accession>
<feature type="signal peptide" evidence="7">
    <location>
        <begin position="1"/>
        <end position="25"/>
    </location>
</feature>
<dbReference type="KEGG" id="srd:SD10_25490"/>
<dbReference type="PATRIC" id="fig|1379870.5.peg.5512"/>
<keyword evidence="9" id="KW-1185">Reference proteome</keyword>
<dbReference type="GO" id="GO:0008239">
    <property type="term" value="F:dipeptidyl-peptidase activity"/>
    <property type="evidence" value="ECO:0007669"/>
    <property type="project" value="UniProtKB-UniRule"/>
</dbReference>
<comment type="similarity">
    <text evidence="1 7">Belongs to the peptidase S46 family.</text>
</comment>
<sequence length="718" mass="79312">MKYMKFRSAQLAILGVALLAGSALAQNTPITGVDSSKGGPLDLGKMWTFDNPPSAFFQKTYKFTADEKWFDEARLASLRFADYCSASFVSANGLVMTNHHCARESGTGVTRKGEDLNATGFFAKTPAEERKVDGLFVDQLVEIDDITKRVQDAMGSATSEQAQLQAREQAFAAIKQEYGTKEGWKGLELQTITFYNGGRYALYGFKRYTDVRLVFMPELQLGFFGGDYDNFTYPRYALDCSFFRVYDEGKPLKTTHFFRFNTNGVRDGEPIFVIGNPGHTERLKTVAELEFDRDLQTPATIQLLRNRSAALQAYNETAKSDSVLNEIFSYENSLKAYDGQLDGLRDTGLMARKSVFEEQFKAAAKAKNLPTDQLKTWDDIAANTAQLRSIFKDANYLAPSERTMGELLTFANVVSQYSELLATRPQDAERARSLMEPPVVKNRALEDAYLAAHLAEAQAALGNDDPYVKAALTGADGKLRTPKETAAYLVKNTKLTDPAFVSELATRPGAAAVSKDPMLALARIGFPRYIAAGRQARQITQKQEVLRGQLGRMLYDVYGTAVPPDATFSLRINDGVVQSYNYNGTKAPILTTFAGLYDRNYSFADKAPWNLPTRWKNPPMELLKQPMCFISTNDIIGGNSGSPMINKNLEAVGLAFDGNMESLPGEFIFVPDANRTISVHTGGIIAAMRYIYKADRLVSELTGATGNVPVAKPKTAKK</sequence>
<evidence type="ECO:0000256" key="5">
    <source>
        <dbReference type="ARBA" id="ARBA00022801"/>
    </source>
</evidence>
<protein>
    <recommendedName>
        <fullName evidence="7">Dipeptidyl-peptidase</fullName>
        <ecNumber evidence="7">3.4.14.-</ecNumber>
    </recommendedName>
</protein>
<dbReference type="InterPro" id="IPR009003">
    <property type="entry name" value="Peptidase_S1_PA"/>
</dbReference>
<dbReference type="PANTHER" id="PTHR38469:SF1">
    <property type="entry name" value="PERIPLASMIC PEPTIDASE SUBFAMILY S1B"/>
    <property type="match status" value="1"/>
</dbReference>
<evidence type="ECO:0000256" key="7">
    <source>
        <dbReference type="RuleBase" id="RU366067"/>
    </source>
</evidence>
<keyword evidence="2 7" id="KW-0031">Aminopeptidase</keyword>
<dbReference type="GO" id="GO:0043171">
    <property type="term" value="P:peptide catabolic process"/>
    <property type="evidence" value="ECO:0007669"/>
    <property type="project" value="UniProtKB-UniRule"/>
</dbReference>
<dbReference type="InterPro" id="IPR019500">
    <property type="entry name" value="Pep_S46"/>
</dbReference>
<evidence type="ECO:0000313" key="9">
    <source>
        <dbReference type="Proteomes" id="UP000033054"/>
    </source>
</evidence>
<comment type="function">
    <text evidence="7">Catalyzes the removal of dipeptides from the N-terminus of oligopeptides.</text>
</comment>
<name>A0A0E4A058_9BACT</name>
<dbReference type="Proteomes" id="UP000033054">
    <property type="component" value="Chromosome"/>
</dbReference>
<dbReference type="AlphaFoldDB" id="A0A0E4A058"/>
<gene>
    <name evidence="8" type="ORF">SD10_25490</name>
</gene>
<feature type="chain" id="PRO_5023025556" description="Dipeptidyl-peptidase" evidence="7">
    <location>
        <begin position="26"/>
        <end position="718"/>
    </location>
</feature>
<evidence type="ECO:0000256" key="6">
    <source>
        <dbReference type="ARBA" id="ARBA00022825"/>
    </source>
</evidence>
<evidence type="ECO:0000256" key="1">
    <source>
        <dbReference type="ARBA" id="ARBA00010491"/>
    </source>
</evidence>
<dbReference type="HOGENOM" id="CLU_013776_0_0_10"/>
<dbReference type="STRING" id="1379870.SD10_25490"/>
<dbReference type="GO" id="GO:0006508">
    <property type="term" value="P:proteolysis"/>
    <property type="evidence" value="ECO:0007669"/>
    <property type="project" value="UniProtKB-KW"/>
</dbReference>
<keyword evidence="4 7" id="KW-0732">Signal</keyword>
<keyword evidence="5 7" id="KW-0378">Hydrolase</keyword>
<reference evidence="8 9" key="1">
    <citation type="journal article" date="2014" name="Curr. Microbiol.">
        <title>Spirosoma radiotolerans sp. nov., a gamma-radiation-resistant bacterium isolated from gamma ray-irradiated soil.</title>
        <authorList>
            <person name="Lee J.J."/>
            <person name="Srinivasan S."/>
            <person name="Lim S."/>
            <person name="Joe M."/>
            <person name="Im S."/>
            <person name="Bae S.I."/>
            <person name="Park K.R."/>
            <person name="Han J.H."/>
            <person name="Park S.H."/>
            <person name="Joo B.M."/>
            <person name="Park S.J."/>
            <person name="Kim M.K."/>
        </authorList>
    </citation>
    <scope>NUCLEOTIDE SEQUENCE [LARGE SCALE GENOMIC DNA]</scope>
    <source>
        <strain evidence="8 9">DG5A</strain>
    </source>
</reference>
<evidence type="ECO:0000256" key="3">
    <source>
        <dbReference type="ARBA" id="ARBA00022670"/>
    </source>
</evidence>
<dbReference type="PANTHER" id="PTHR38469">
    <property type="entry name" value="PERIPLASMIC PEPTIDASE SUBFAMILY S1B"/>
    <property type="match status" value="1"/>
</dbReference>
<keyword evidence="6 7" id="KW-0720">Serine protease</keyword>
<dbReference type="OrthoDB" id="9805367at2"/>
<dbReference type="GO" id="GO:0070009">
    <property type="term" value="F:serine-type aminopeptidase activity"/>
    <property type="evidence" value="ECO:0007669"/>
    <property type="project" value="UniProtKB-UniRule"/>
</dbReference>
<dbReference type="Pfam" id="PF10459">
    <property type="entry name" value="Peptidase_S46"/>
    <property type="match status" value="1"/>
</dbReference>
<evidence type="ECO:0000256" key="2">
    <source>
        <dbReference type="ARBA" id="ARBA00022438"/>
    </source>
</evidence>
<dbReference type="EMBL" id="CP010429">
    <property type="protein sequence ID" value="AKD57749.1"/>
    <property type="molecule type" value="Genomic_DNA"/>
</dbReference>
<dbReference type="SUPFAM" id="SSF50494">
    <property type="entry name" value="Trypsin-like serine proteases"/>
    <property type="match status" value="1"/>
</dbReference>
<dbReference type="RefSeq" id="WP_046577893.1">
    <property type="nucleotide sequence ID" value="NZ_CP010429.1"/>
</dbReference>
<dbReference type="EC" id="3.4.14.-" evidence="7"/>
<keyword evidence="3 7" id="KW-0645">Protease</keyword>